<dbReference type="OrthoDB" id="10368547at2759"/>
<protein>
    <submittedName>
        <fullName evidence="2">Uncharacterized protein</fullName>
    </submittedName>
</protein>
<evidence type="ECO:0000313" key="3">
    <source>
        <dbReference type="Proteomes" id="UP000030641"/>
    </source>
</evidence>
<dbReference type="EMBL" id="KL584752">
    <property type="protein sequence ID" value="KEQ98309.1"/>
    <property type="molecule type" value="Genomic_DNA"/>
</dbReference>
<evidence type="ECO:0000256" key="1">
    <source>
        <dbReference type="SAM" id="MobiDB-lite"/>
    </source>
</evidence>
<feature type="compositionally biased region" description="Acidic residues" evidence="1">
    <location>
        <begin position="84"/>
        <end position="96"/>
    </location>
</feature>
<gene>
    <name evidence="2" type="ORF">AUEXF2481DRAFT_36817</name>
</gene>
<feature type="compositionally biased region" description="Acidic residues" evidence="1">
    <location>
        <begin position="51"/>
        <end position="77"/>
    </location>
</feature>
<dbReference type="AlphaFoldDB" id="A0A074YQ70"/>
<keyword evidence="3" id="KW-1185">Reference proteome</keyword>
<dbReference type="GeneID" id="25365678"/>
<proteinExistence type="predicted"/>
<reference evidence="2 3" key="1">
    <citation type="journal article" date="2014" name="BMC Genomics">
        <title>Genome sequencing of four Aureobasidium pullulans varieties: biotechnological potential, stress tolerance, and description of new species.</title>
        <authorList>
            <person name="Gostin Ar C."/>
            <person name="Ohm R.A."/>
            <person name="Kogej T."/>
            <person name="Sonjak S."/>
            <person name="Turk M."/>
            <person name="Zajc J."/>
            <person name="Zalar P."/>
            <person name="Grube M."/>
            <person name="Sun H."/>
            <person name="Han J."/>
            <person name="Sharma A."/>
            <person name="Chiniquy J."/>
            <person name="Ngan C.Y."/>
            <person name="Lipzen A."/>
            <person name="Barry K."/>
            <person name="Grigoriev I.V."/>
            <person name="Gunde-Cimerman N."/>
        </authorList>
    </citation>
    <scope>NUCLEOTIDE SEQUENCE [LARGE SCALE GENOMIC DNA]</scope>
    <source>
        <strain evidence="2 3">EXF-2481</strain>
    </source>
</reference>
<sequence>MNSTHDSEDCNIMNSTLKMTGPATFTRQETFWSRNACEIDRIGWCGKYNYEDTEDESSEDESSEDNDSDSGDSEDYSEDHGDPDTDTETLDGSEDLNDSKALDGRDTAVEDEEKDVLLNVVYGLMSSYALGAFSHVLWVGYWES</sequence>
<organism evidence="2 3">
    <name type="scientific">Aureobasidium subglaciale (strain EXF-2481)</name>
    <name type="common">Aureobasidium pullulans var. subglaciale</name>
    <dbReference type="NCBI Taxonomy" id="1043005"/>
    <lineage>
        <taxon>Eukaryota</taxon>
        <taxon>Fungi</taxon>
        <taxon>Dikarya</taxon>
        <taxon>Ascomycota</taxon>
        <taxon>Pezizomycotina</taxon>
        <taxon>Dothideomycetes</taxon>
        <taxon>Dothideomycetidae</taxon>
        <taxon>Dothideales</taxon>
        <taxon>Saccotheciaceae</taxon>
        <taxon>Aureobasidium</taxon>
    </lineage>
</organism>
<evidence type="ECO:0000313" key="2">
    <source>
        <dbReference type="EMBL" id="KEQ98309.1"/>
    </source>
</evidence>
<dbReference type="Proteomes" id="UP000030641">
    <property type="component" value="Unassembled WGS sequence"/>
</dbReference>
<dbReference type="InParanoid" id="A0A074YQ70"/>
<dbReference type="RefSeq" id="XP_013346835.1">
    <property type="nucleotide sequence ID" value="XM_013491381.1"/>
</dbReference>
<feature type="compositionally biased region" description="Basic and acidic residues" evidence="1">
    <location>
        <begin position="97"/>
        <end position="108"/>
    </location>
</feature>
<feature type="region of interest" description="Disordered" evidence="1">
    <location>
        <begin position="51"/>
        <end position="110"/>
    </location>
</feature>
<dbReference type="HOGENOM" id="CLU_1796091_0_0_1"/>
<accession>A0A074YQ70</accession>
<name>A0A074YQ70_AURSE</name>